<name>A0A0F7SWG5_PHARH</name>
<sequence>MSTLRKPEELFEWLTVDLAFPASQTLKLSQFTRLCRGSLHLLLHLLSLHLLGIVPTLRTRSELHRFQALSISNQLPGPTRSLLFPSESSYATCHRTHAHMLRLCDKLAKAQKELNSILALTQDGERSRDQEKERGVRQSGRLKVLEETKIGWIETWERLEKLRGMDAAESGTTSLDHIILQKVLDQLTRFVDSATKSKSRATQYPTSLDIFNIRDLFEPLKEWITKINHRRERAERQDTKGGDNTLEMDHLSDTLFDLHRLHIELAGRSFSKTQSSAKLSSDMEPERPAEDFVGHNQRNYRLKWEEKLRRRLEDRYNGDQDKVQEKMKSVLQKVQQRTDIAFEKQINQTSIEAIMNNRSIDAVKLNNLKKVWKGREERKLYLDALDVQWRKITRDVYSLLQVHERLVQSISQHTQSIDKTCIVRDNVLDAIRSSIVGLEVELENQVSQTCQKEDATSGHPNARTKNGLQEEVFGKLAELTFEGKVLVMERALRERAALTKMIDALGHFREALTAAEKFVDTNTLLNTENSQSMKWKSQLDKLHDALSQRSLDIQEAGKEFSVYKHEMDALMTGKIGQRGKKLG</sequence>
<dbReference type="EMBL" id="LN483332">
    <property type="protein sequence ID" value="CED84945.1"/>
    <property type="molecule type" value="Genomic_DNA"/>
</dbReference>
<protein>
    <submittedName>
        <fullName evidence="1">Uncharacterized protein</fullName>
    </submittedName>
</protein>
<reference evidence="1" key="1">
    <citation type="submission" date="2014-08" db="EMBL/GenBank/DDBJ databases">
        <authorList>
            <person name="Sharma Rahul"/>
            <person name="Thines Marco"/>
        </authorList>
    </citation>
    <scope>NUCLEOTIDE SEQUENCE</scope>
</reference>
<evidence type="ECO:0000313" key="1">
    <source>
        <dbReference type="EMBL" id="CED84945.1"/>
    </source>
</evidence>
<organism evidence="1">
    <name type="scientific">Phaffia rhodozyma</name>
    <name type="common">Yeast</name>
    <name type="synonym">Xanthophyllomyces dendrorhous</name>
    <dbReference type="NCBI Taxonomy" id="264483"/>
    <lineage>
        <taxon>Eukaryota</taxon>
        <taxon>Fungi</taxon>
        <taxon>Dikarya</taxon>
        <taxon>Basidiomycota</taxon>
        <taxon>Agaricomycotina</taxon>
        <taxon>Tremellomycetes</taxon>
        <taxon>Cystofilobasidiales</taxon>
        <taxon>Mrakiaceae</taxon>
        <taxon>Phaffia</taxon>
    </lineage>
</organism>
<accession>A0A0F7SWG5</accession>
<dbReference type="AlphaFoldDB" id="A0A0F7SWG5"/>
<proteinExistence type="predicted"/>